<evidence type="ECO:0000259" key="2">
    <source>
        <dbReference type="Pfam" id="PF23003"/>
    </source>
</evidence>
<keyword evidence="4" id="KW-1185">Reference proteome</keyword>
<dbReference type="InterPro" id="IPR055119">
    <property type="entry name" value="Mig18_Fn1"/>
</dbReference>
<accession>A0A8S1HR40</accession>
<feature type="chain" id="PRO_5035892944" description="Abnormal cell migration protein 18-like fibronectin type I domain-containing protein" evidence="1">
    <location>
        <begin position="20"/>
        <end position="578"/>
    </location>
</feature>
<feature type="domain" description="Abnormal cell migration protein 18-like fibronectin type I" evidence="2">
    <location>
        <begin position="316"/>
        <end position="379"/>
    </location>
</feature>
<evidence type="ECO:0000313" key="4">
    <source>
        <dbReference type="Proteomes" id="UP000835052"/>
    </source>
</evidence>
<comment type="caution">
    <text evidence="3">The sequence shown here is derived from an EMBL/GenBank/DDBJ whole genome shotgun (WGS) entry which is preliminary data.</text>
</comment>
<sequence>MKSIITLVLAMLWAPTTYSYLWTLLGCCTPYTYTPPVYPVAYPAVYPATYTSYAAAPQATFTYAASPKYIVQQKPAPTYSLKQPYASTYDAEVSTHFPQYKMMSTMLTGPPAAQPSPYQQQLFWSQEPNRTELIQNDQNARRLISDPTVQPPHPVTKLEEDENMKKLMQELSRYSPETINYFKEKTPVAPKIKTFTFKKVNKNKNKKPEQEKRKQWETEKEEVVKDRNKVCDDDVCDEGFIPIGVGPKPPQASDEPAQLPPNIRNKCLTLIVSTTSESRGMRSTMILMVVMVVGVGAADISAMLNLTDVFDTMPKECTKNGKKFKEGEDFEFGNLRYKCQKYGVYSIEGCQTDDKKHLKLGESVTIENIRHQCLSHDSTVYYRQTTCGIMGQPSCDEVPPPERFLEATKKSASSQKSVKHLGEVGNLPPGWRVVDGGTKRVEGSNATIITKIIEFSPISSQDKLRARRESGEGVGGVVGVETFMDPQRPQMPTSMLPTKTTQTVGANLRLIKSGGKGEAGLEDLNARSPTVTDNRFKAGTMSGSRSFLDFKNKKIIVNGKTVGTGEGTFTFGNKPTQS</sequence>
<proteinExistence type="predicted"/>
<protein>
    <recommendedName>
        <fullName evidence="2">Abnormal cell migration protein 18-like fibronectin type I domain-containing protein</fullName>
    </recommendedName>
</protein>
<organism evidence="3 4">
    <name type="scientific">Caenorhabditis auriculariae</name>
    <dbReference type="NCBI Taxonomy" id="2777116"/>
    <lineage>
        <taxon>Eukaryota</taxon>
        <taxon>Metazoa</taxon>
        <taxon>Ecdysozoa</taxon>
        <taxon>Nematoda</taxon>
        <taxon>Chromadorea</taxon>
        <taxon>Rhabditida</taxon>
        <taxon>Rhabditina</taxon>
        <taxon>Rhabditomorpha</taxon>
        <taxon>Rhabditoidea</taxon>
        <taxon>Rhabditidae</taxon>
        <taxon>Peloderinae</taxon>
        <taxon>Caenorhabditis</taxon>
    </lineage>
</organism>
<dbReference type="PANTHER" id="PTHR37978">
    <property type="entry name" value="PROTEIN CBG22381-RELATED"/>
    <property type="match status" value="1"/>
</dbReference>
<dbReference type="OrthoDB" id="5846929at2759"/>
<dbReference type="AlphaFoldDB" id="A0A8S1HR40"/>
<dbReference type="Proteomes" id="UP000835052">
    <property type="component" value="Unassembled WGS sequence"/>
</dbReference>
<dbReference type="PROSITE" id="PS51257">
    <property type="entry name" value="PROKAR_LIPOPROTEIN"/>
    <property type="match status" value="1"/>
</dbReference>
<gene>
    <name evidence="3" type="ORF">CAUJ_LOCUS12857</name>
</gene>
<reference evidence="3" key="1">
    <citation type="submission" date="2020-10" db="EMBL/GenBank/DDBJ databases">
        <authorList>
            <person name="Kikuchi T."/>
        </authorList>
    </citation>
    <scope>NUCLEOTIDE SEQUENCE</scope>
    <source>
        <strain evidence="3">NKZ352</strain>
    </source>
</reference>
<dbReference type="Pfam" id="PF23003">
    <property type="entry name" value="Fn1_2"/>
    <property type="match status" value="1"/>
</dbReference>
<evidence type="ECO:0000256" key="1">
    <source>
        <dbReference type="SAM" id="SignalP"/>
    </source>
</evidence>
<evidence type="ECO:0000313" key="3">
    <source>
        <dbReference type="EMBL" id="CAD6196946.1"/>
    </source>
</evidence>
<name>A0A8S1HR40_9PELO</name>
<keyword evidence="1" id="KW-0732">Signal</keyword>
<feature type="signal peptide" evidence="1">
    <location>
        <begin position="1"/>
        <end position="19"/>
    </location>
</feature>
<dbReference type="PANTHER" id="PTHR37978:SF5">
    <property type="entry name" value="SECRETED PROTEIN"/>
    <property type="match status" value="1"/>
</dbReference>
<dbReference type="EMBL" id="CAJGYM010000082">
    <property type="protein sequence ID" value="CAD6196946.1"/>
    <property type="molecule type" value="Genomic_DNA"/>
</dbReference>